<protein>
    <submittedName>
        <fullName evidence="4">V/A-type H+-transporting ATPase subunit F</fullName>
    </submittedName>
</protein>
<dbReference type="EMBL" id="FSQZ01000001">
    <property type="protein sequence ID" value="SIN62687.1"/>
    <property type="molecule type" value="Genomic_DNA"/>
</dbReference>
<evidence type="ECO:0000256" key="2">
    <source>
        <dbReference type="ARBA" id="ARBA00022448"/>
    </source>
</evidence>
<accession>A0ABY1JAV1</accession>
<evidence type="ECO:0000313" key="5">
    <source>
        <dbReference type="Proteomes" id="UP000185093"/>
    </source>
</evidence>
<dbReference type="Proteomes" id="UP000185093">
    <property type="component" value="Unassembled WGS sequence"/>
</dbReference>
<dbReference type="Pfam" id="PF01990">
    <property type="entry name" value="ATP-synt_F"/>
    <property type="match status" value="1"/>
</dbReference>
<gene>
    <name evidence="4" type="ORF">SAMN05444368_0224</name>
</gene>
<dbReference type="RefSeq" id="WP_074199020.1">
    <property type="nucleotide sequence ID" value="NZ_FSQZ01000001.1"/>
</dbReference>
<evidence type="ECO:0000256" key="3">
    <source>
        <dbReference type="ARBA" id="ARBA00023065"/>
    </source>
</evidence>
<keyword evidence="5" id="KW-1185">Reference proteome</keyword>
<dbReference type="Gene3D" id="3.40.50.10580">
    <property type="entry name" value="ATPase, V1 complex, subunit F"/>
    <property type="match status" value="1"/>
</dbReference>
<evidence type="ECO:0000313" key="4">
    <source>
        <dbReference type="EMBL" id="SIN62687.1"/>
    </source>
</evidence>
<keyword evidence="2" id="KW-0813">Transport</keyword>
<evidence type="ECO:0000256" key="1">
    <source>
        <dbReference type="ARBA" id="ARBA00010148"/>
    </source>
</evidence>
<keyword evidence="3" id="KW-0406">Ion transport</keyword>
<dbReference type="InterPro" id="IPR036906">
    <property type="entry name" value="ATPase_V1_fsu_sf"/>
</dbReference>
<dbReference type="InterPro" id="IPR008218">
    <property type="entry name" value="ATPase_V1-cplx_f_g_su"/>
</dbReference>
<sequence>MQRRSHPVAAVGDYESVLPFQAIGLKQYAIDDPNDEEGLRRIMLDMINEKFAICLMTEDLYQRYEQLIGELTHDEALNVIPIPTLKHSTGYGTLQIRNWVERAVGIDIFANK</sequence>
<organism evidence="4 5">
    <name type="scientific">Acetomicrobium flavidum</name>
    <dbReference type="NCBI Taxonomy" id="49896"/>
    <lineage>
        <taxon>Bacteria</taxon>
        <taxon>Thermotogati</taxon>
        <taxon>Synergistota</taxon>
        <taxon>Synergistia</taxon>
        <taxon>Synergistales</taxon>
        <taxon>Acetomicrobiaceae</taxon>
        <taxon>Acetomicrobium</taxon>
    </lineage>
</organism>
<comment type="caution">
    <text evidence="4">The sequence shown here is derived from an EMBL/GenBank/DDBJ whole genome shotgun (WGS) entry which is preliminary data.</text>
</comment>
<proteinExistence type="inferred from homology"/>
<comment type="similarity">
    <text evidence="1">Belongs to the V-ATPase F subunit family.</text>
</comment>
<dbReference type="SUPFAM" id="SSF159468">
    <property type="entry name" value="AtpF-like"/>
    <property type="match status" value="1"/>
</dbReference>
<reference evidence="4 5" key="1">
    <citation type="submission" date="2016-11" db="EMBL/GenBank/DDBJ databases">
        <authorList>
            <person name="Varghese N."/>
            <person name="Submissions S."/>
        </authorList>
    </citation>
    <scope>NUCLEOTIDE SEQUENCE [LARGE SCALE GENOMIC DNA]</scope>
    <source>
        <strain evidence="4 5">DSM 20664</strain>
    </source>
</reference>
<name>A0ABY1JAV1_9BACT</name>